<dbReference type="AlphaFoldDB" id="A0A7M3T530"/>
<feature type="transmembrane region" description="Helical" evidence="2">
    <location>
        <begin position="42"/>
        <end position="60"/>
    </location>
</feature>
<dbReference type="InParanoid" id="A0A7M3T530"/>
<reference evidence="3 4" key="1">
    <citation type="journal article" date="2018" name="Int. J. Syst. Evol. Microbiol.">
        <title>Epidermidibacterium keratini gen. nov., sp. nov., a member of the family Sporichthyaceae, isolated from keratin epidermis.</title>
        <authorList>
            <person name="Lee D.G."/>
            <person name="Trujillo M.E."/>
            <person name="Kang S."/>
            <person name="Nam J.J."/>
            <person name="Kim Y.J."/>
        </authorList>
    </citation>
    <scope>NUCLEOTIDE SEQUENCE [LARGE SCALE GENOMIC DNA]</scope>
    <source>
        <strain evidence="3 4">EPI-7</strain>
    </source>
</reference>
<proteinExistence type="predicted"/>
<evidence type="ECO:0000313" key="4">
    <source>
        <dbReference type="Proteomes" id="UP000463857"/>
    </source>
</evidence>
<keyword evidence="2" id="KW-0472">Membrane</keyword>
<evidence type="ECO:0000313" key="3">
    <source>
        <dbReference type="EMBL" id="QHB98890.1"/>
    </source>
</evidence>
<evidence type="ECO:0000256" key="1">
    <source>
        <dbReference type="SAM" id="MobiDB-lite"/>
    </source>
</evidence>
<accession>A0A7M3T530</accession>
<feature type="region of interest" description="Disordered" evidence="1">
    <location>
        <begin position="136"/>
        <end position="160"/>
    </location>
</feature>
<dbReference type="EMBL" id="CP047156">
    <property type="protein sequence ID" value="QHB98890.1"/>
    <property type="molecule type" value="Genomic_DNA"/>
</dbReference>
<gene>
    <name evidence="3" type="ORF">EK0264_00285</name>
</gene>
<dbReference type="InterPro" id="IPR014743">
    <property type="entry name" value="Cl-channel_core"/>
</dbReference>
<name>A0A7M3T530_9ACTN</name>
<evidence type="ECO:0008006" key="5">
    <source>
        <dbReference type="Google" id="ProtNLM"/>
    </source>
</evidence>
<dbReference type="RefSeq" id="WP_159541832.1">
    <property type="nucleotide sequence ID" value="NZ_CP047156.1"/>
</dbReference>
<organism evidence="3 4">
    <name type="scientific">Epidermidibacterium keratini</name>
    <dbReference type="NCBI Taxonomy" id="1891644"/>
    <lineage>
        <taxon>Bacteria</taxon>
        <taxon>Bacillati</taxon>
        <taxon>Actinomycetota</taxon>
        <taxon>Actinomycetes</taxon>
        <taxon>Sporichthyales</taxon>
        <taxon>Sporichthyaceae</taxon>
        <taxon>Epidermidibacterium</taxon>
    </lineage>
</organism>
<dbReference type="Proteomes" id="UP000463857">
    <property type="component" value="Chromosome"/>
</dbReference>
<sequence length="160" mass="16700">MSSRARPAFIAIMFGALAGAVAALTFQLMRLVEDLVWSVSDAGWYIPIAIGIGGILIAALRSHAAGSDLEQQIREAADPAHLRRRKVALLGASAIIAVGFGGAIGPEAGLLAVVAELSALVSLRIARTHQEHAMVGQAGTAGRSEAPCDGDQPQQWLAWR</sequence>
<dbReference type="SUPFAM" id="SSF81340">
    <property type="entry name" value="Clc chloride channel"/>
    <property type="match status" value="1"/>
</dbReference>
<keyword evidence="2" id="KW-1133">Transmembrane helix</keyword>
<keyword evidence="4" id="KW-1185">Reference proteome</keyword>
<dbReference type="KEGG" id="eke:EK0264_00285"/>
<keyword evidence="2" id="KW-0812">Transmembrane</keyword>
<dbReference type="Gene3D" id="1.10.3080.10">
    <property type="entry name" value="Clc chloride channel"/>
    <property type="match status" value="1"/>
</dbReference>
<evidence type="ECO:0000256" key="2">
    <source>
        <dbReference type="SAM" id="Phobius"/>
    </source>
</evidence>
<protein>
    <recommendedName>
        <fullName evidence="5">Chloride channel protein</fullName>
    </recommendedName>
</protein>
<feature type="transmembrane region" description="Helical" evidence="2">
    <location>
        <begin position="87"/>
        <end position="104"/>
    </location>
</feature>